<evidence type="ECO:0000256" key="3">
    <source>
        <dbReference type="SAM" id="MobiDB-lite"/>
    </source>
</evidence>
<dbReference type="Pfam" id="PF00082">
    <property type="entry name" value="Peptidase_S8"/>
    <property type="match status" value="1"/>
</dbReference>
<dbReference type="Proteomes" id="UP001153076">
    <property type="component" value="Unassembled WGS sequence"/>
</dbReference>
<evidence type="ECO:0000313" key="5">
    <source>
        <dbReference type="EMBL" id="KAJ8439461.1"/>
    </source>
</evidence>
<dbReference type="SUPFAM" id="SSF52743">
    <property type="entry name" value="Subtilisin-like"/>
    <property type="match status" value="1"/>
</dbReference>
<evidence type="ECO:0000313" key="6">
    <source>
        <dbReference type="Proteomes" id="UP001153076"/>
    </source>
</evidence>
<dbReference type="AlphaFoldDB" id="A0A9Q1KAS6"/>
<dbReference type="EMBL" id="JAKOGI010000218">
    <property type="protein sequence ID" value="KAJ8439461.1"/>
    <property type="molecule type" value="Genomic_DNA"/>
</dbReference>
<evidence type="ECO:0000256" key="2">
    <source>
        <dbReference type="ARBA" id="ARBA00022729"/>
    </source>
</evidence>
<reference evidence="5" key="1">
    <citation type="submission" date="2022-04" db="EMBL/GenBank/DDBJ databases">
        <title>Carnegiea gigantea Genome sequencing and assembly v2.</title>
        <authorList>
            <person name="Copetti D."/>
            <person name="Sanderson M.J."/>
            <person name="Burquez A."/>
            <person name="Wojciechowski M.F."/>
        </authorList>
    </citation>
    <scope>NUCLEOTIDE SEQUENCE</scope>
    <source>
        <strain evidence="5">SGP5-SGP5p</strain>
        <tissue evidence="5">Aerial part</tissue>
    </source>
</reference>
<dbReference type="PANTHER" id="PTHR10795">
    <property type="entry name" value="PROPROTEIN CONVERTASE SUBTILISIN/KEXIN"/>
    <property type="match status" value="1"/>
</dbReference>
<comment type="similarity">
    <text evidence="1">Belongs to the peptidase S8 family.</text>
</comment>
<keyword evidence="2" id="KW-0732">Signal</keyword>
<dbReference type="InterPro" id="IPR000209">
    <property type="entry name" value="Peptidase_S8/S53_dom"/>
</dbReference>
<dbReference type="GO" id="GO:0004252">
    <property type="term" value="F:serine-type endopeptidase activity"/>
    <property type="evidence" value="ECO:0007669"/>
    <property type="project" value="InterPro"/>
</dbReference>
<dbReference type="InterPro" id="IPR036852">
    <property type="entry name" value="Peptidase_S8/S53_dom_sf"/>
</dbReference>
<dbReference type="OrthoDB" id="4803627at2759"/>
<proteinExistence type="inferred from homology"/>
<feature type="domain" description="Peptidase S8/S53" evidence="4">
    <location>
        <begin position="297"/>
        <end position="375"/>
    </location>
</feature>
<name>A0A9Q1KAS6_9CARY</name>
<accession>A0A9Q1KAS6</accession>
<dbReference type="InterPro" id="IPR045051">
    <property type="entry name" value="SBT"/>
</dbReference>
<dbReference type="GO" id="GO:0006508">
    <property type="term" value="P:proteolysis"/>
    <property type="evidence" value="ECO:0007669"/>
    <property type="project" value="InterPro"/>
</dbReference>
<comment type="caution">
    <text evidence="5">The sequence shown here is derived from an EMBL/GenBank/DDBJ whole genome shotgun (WGS) entry which is preliminary data.</text>
</comment>
<gene>
    <name evidence="5" type="ORF">Cgig2_008492</name>
</gene>
<keyword evidence="6" id="KW-1185">Reference proteome</keyword>
<dbReference type="Gene3D" id="3.40.50.200">
    <property type="entry name" value="Peptidase S8/S53 domain"/>
    <property type="match status" value="2"/>
</dbReference>
<protein>
    <recommendedName>
        <fullName evidence="4">Peptidase S8/S53 domain-containing protein</fullName>
    </recommendedName>
</protein>
<organism evidence="5 6">
    <name type="scientific">Carnegiea gigantea</name>
    <dbReference type="NCBI Taxonomy" id="171969"/>
    <lineage>
        <taxon>Eukaryota</taxon>
        <taxon>Viridiplantae</taxon>
        <taxon>Streptophyta</taxon>
        <taxon>Embryophyta</taxon>
        <taxon>Tracheophyta</taxon>
        <taxon>Spermatophyta</taxon>
        <taxon>Magnoliopsida</taxon>
        <taxon>eudicotyledons</taxon>
        <taxon>Gunneridae</taxon>
        <taxon>Pentapetalae</taxon>
        <taxon>Caryophyllales</taxon>
        <taxon>Cactineae</taxon>
        <taxon>Cactaceae</taxon>
        <taxon>Cactoideae</taxon>
        <taxon>Echinocereeae</taxon>
        <taxon>Carnegiea</taxon>
    </lineage>
</organism>
<evidence type="ECO:0000256" key="1">
    <source>
        <dbReference type="ARBA" id="ARBA00011073"/>
    </source>
</evidence>
<evidence type="ECO:0000259" key="4">
    <source>
        <dbReference type="Pfam" id="PF00082"/>
    </source>
</evidence>
<feature type="region of interest" description="Disordered" evidence="3">
    <location>
        <begin position="1"/>
        <end position="25"/>
    </location>
</feature>
<sequence>MAPKSETPKSASITPKPRETIAKSHPLSRGTRIYVRPANANTPLLTIGKHLTISDFTADTTHRTPRPQSLPSPLGLSIHFQHQTRHWIGRGTNIASTTVTRGLPKSTSFFKYAKREATGIALGARLAIYKVCWGKLGCARSHIVDGADKAVKDEVDDPLNFLRWATIEWAWVKHHVKYSSIDHNSWSKLSTIDRNFSAQLFLGNEVILSRTSICIGKLLGEDVGDIHCISNFSYSNLANCKTVICMHDPYDYSGVPKGLILEKTGGIGVVIDNDECYGDYWGRVFIPRPQSALCLLVKPDIIASGVDMLAAWPTEVLPSRLLEDPRRSEFNVISGTCMACPCVSSIVALIKGAHSNWSPAMIKSALMTTAYNHYHDDGRPLVDQSSNKDASIWDFGADHIDPEKATDPGLLYDINSEGYIEFLSRGTSAVATRPVCQPNKLEVRVIRTLTNVGSTPSSYRIRVASPRG</sequence>